<reference evidence="3 4" key="1">
    <citation type="submission" date="2019-03" db="EMBL/GenBank/DDBJ databases">
        <title>Sequencing the genomes of 1000 actinobacteria strains.</title>
        <authorList>
            <person name="Klenk H.-P."/>
        </authorList>
    </citation>
    <scope>NUCLEOTIDE SEQUENCE [LARGE SCALE GENOMIC DNA]</scope>
    <source>
        <strain evidence="3 4">DSM 44969</strain>
    </source>
</reference>
<evidence type="ECO:0000259" key="1">
    <source>
        <dbReference type="Pfam" id="PF14231"/>
    </source>
</evidence>
<dbReference type="Proteomes" id="UP000295560">
    <property type="component" value="Unassembled WGS sequence"/>
</dbReference>
<dbReference type="Pfam" id="PF14231">
    <property type="entry name" value="GXWXG"/>
    <property type="match status" value="1"/>
</dbReference>
<feature type="domain" description="GXWXG" evidence="1">
    <location>
        <begin position="25"/>
        <end position="81"/>
    </location>
</feature>
<accession>A0A4R1HS03</accession>
<dbReference type="AlphaFoldDB" id="A0A4R1HS03"/>
<evidence type="ECO:0000313" key="4">
    <source>
        <dbReference type="Proteomes" id="UP000295560"/>
    </source>
</evidence>
<evidence type="ECO:0000259" key="2">
    <source>
        <dbReference type="Pfam" id="PF14232"/>
    </source>
</evidence>
<protein>
    <submittedName>
        <fullName evidence="3">GXWXG protein</fullName>
    </submittedName>
</protein>
<dbReference type="Pfam" id="PF14232">
    <property type="entry name" value="DUF4334"/>
    <property type="match status" value="1"/>
</dbReference>
<dbReference type="OrthoDB" id="8905397at2"/>
<dbReference type="EMBL" id="SMFZ01000002">
    <property type="protein sequence ID" value="TCK22599.1"/>
    <property type="molecule type" value="Genomic_DNA"/>
</dbReference>
<sequence>MTDLANPSETLRRLEYGATIDEALEFFDALPAVTVPQMLGNWSGGEVPTGNPMDGLLGRFGWHGKRFDSPEDVHPLVMVRDGGGRFSLNPALVPLPTLLRYPAALRNATLARIARTAGPLLATTAPTARLRMTEYRGVVSATMCYDALPIHDVFRLVDDDTVLGLMDLRGLEQPFVFVLRRE</sequence>
<comment type="caution">
    <text evidence="3">The sequence shown here is derived from an EMBL/GenBank/DDBJ whole genome shotgun (WGS) entry which is preliminary data.</text>
</comment>
<dbReference type="RefSeq" id="WP_132431574.1">
    <property type="nucleotide sequence ID" value="NZ_SMFZ01000002.1"/>
</dbReference>
<name>A0A4R1HS03_PSEEN</name>
<gene>
    <name evidence="3" type="ORF">EV378_6607</name>
</gene>
<organism evidence="3 4">
    <name type="scientific">Pseudonocardia endophytica</name>
    <dbReference type="NCBI Taxonomy" id="401976"/>
    <lineage>
        <taxon>Bacteria</taxon>
        <taxon>Bacillati</taxon>
        <taxon>Actinomycetota</taxon>
        <taxon>Actinomycetes</taxon>
        <taxon>Pseudonocardiales</taxon>
        <taxon>Pseudonocardiaceae</taxon>
        <taxon>Pseudonocardia</taxon>
    </lineage>
</organism>
<keyword evidence="4" id="KW-1185">Reference proteome</keyword>
<dbReference type="InterPro" id="IPR025568">
    <property type="entry name" value="DUF4334"/>
</dbReference>
<feature type="domain" description="DUF4334" evidence="2">
    <location>
        <begin position="127"/>
        <end position="181"/>
    </location>
</feature>
<dbReference type="InterPro" id="IPR025951">
    <property type="entry name" value="GXWXG_dom"/>
</dbReference>
<proteinExistence type="predicted"/>
<dbReference type="Gene3D" id="2.40.128.580">
    <property type="entry name" value="GXWXG domain"/>
    <property type="match status" value="1"/>
</dbReference>
<evidence type="ECO:0000313" key="3">
    <source>
        <dbReference type="EMBL" id="TCK22599.1"/>
    </source>
</evidence>